<organism evidence="7 8">
    <name type="scientific">Rotaria magnacalcarata</name>
    <dbReference type="NCBI Taxonomy" id="392030"/>
    <lineage>
        <taxon>Eukaryota</taxon>
        <taxon>Metazoa</taxon>
        <taxon>Spiralia</taxon>
        <taxon>Gnathifera</taxon>
        <taxon>Rotifera</taxon>
        <taxon>Eurotatoria</taxon>
        <taxon>Bdelloidea</taxon>
        <taxon>Philodinida</taxon>
        <taxon>Philodinidae</taxon>
        <taxon>Rotaria</taxon>
    </lineage>
</organism>
<feature type="domain" description="LIM zinc-binding" evidence="6">
    <location>
        <begin position="263"/>
        <end position="325"/>
    </location>
</feature>
<evidence type="ECO:0000256" key="5">
    <source>
        <dbReference type="PROSITE-ProRule" id="PRU00125"/>
    </source>
</evidence>
<evidence type="ECO:0000256" key="4">
    <source>
        <dbReference type="ARBA" id="ARBA00023038"/>
    </source>
</evidence>
<dbReference type="PANTHER" id="PTHR24205:SF4">
    <property type="entry name" value="PROTEIN ESPINAS"/>
    <property type="match status" value="1"/>
</dbReference>
<feature type="domain" description="LIM zinc-binding" evidence="6">
    <location>
        <begin position="81"/>
        <end position="145"/>
    </location>
</feature>
<dbReference type="GO" id="GO:0005634">
    <property type="term" value="C:nucleus"/>
    <property type="evidence" value="ECO:0007669"/>
    <property type="project" value="TreeGrafter"/>
</dbReference>
<dbReference type="PANTHER" id="PTHR24205">
    <property type="entry name" value="FOUR AND A HALF LIM DOMAINS PROTEIN"/>
    <property type="match status" value="1"/>
</dbReference>
<evidence type="ECO:0000256" key="1">
    <source>
        <dbReference type="ARBA" id="ARBA00022723"/>
    </source>
</evidence>
<keyword evidence="4 5" id="KW-0440">LIM domain</keyword>
<feature type="domain" description="LIM zinc-binding" evidence="6">
    <location>
        <begin position="450"/>
        <end position="507"/>
    </location>
</feature>
<keyword evidence="1 5" id="KW-0479">Metal-binding</keyword>
<dbReference type="AlphaFoldDB" id="A0A816PUR7"/>
<evidence type="ECO:0000259" key="6">
    <source>
        <dbReference type="PROSITE" id="PS50023"/>
    </source>
</evidence>
<dbReference type="GO" id="GO:0003712">
    <property type="term" value="F:transcription coregulator activity"/>
    <property type="evidence" value="ECO:0007669"/>
    <property type="project" value="TreeGrafter"/>
</dbReference>
<reference evidence="7" key="1">
    <citation type="submission" date="2021-02" db="EMBL/GenBank/DDBJ databases">
        <authorList>
            <person name="Nowell W R."/>
        </authorList>
    </citation>
    <scope>NUCLEOTIDE SEQUENCE</scope>
</reference>
<dbReference type="SMART" id="SM00132">
    <property type="entry name" value="LIM"/>
    <property type="match status" value="6"/>
</dbReference>
<keyword evidence="2" id="KW-0677">Repeat</keyword>
<accession>A0A816PUR7</accession>
<feature type="domain" description="LIM zinc-binding" evidence="6">
    <location>
        <begin position="1"/>
        <end position="64"/>
    </location>
</feature>
<keyword evidence="3 5" id="KW-0862">Zinc</keyword>
<protein>
    <recommendedName>
        <fullName evidence="6">LIM zinc-binding domain-containing protein</fullName>
    </recommendedName>
</protein>
<dbReference type="InterPro" id="IPR001781">
    <property type="entry name" value="Znf_LIM"/>
</dbReference>
<proteinExistence type="predicted"/>
<sequence length="507" mass="58123">MSCAKCERPFRYGTEDTVTINKKTYHSDCLSCDNCSKAYDGSFLPDQLDQQALCRECSHMNQTKSATNLQSASTESKNNVLCCGGCGIPFNPSSRHITKKYRNREYHHNCLKCHECQALIEGEIYEDEQNTKIYCTSCFKRRDQQGFQKQNQQKKLNQQKTVHFAEKLAETLNRDELEAYYKNDQDEQNTKIYCTSCFKRRDQQGFQKQNQQKKLNQQKTVHFAEKLAETLNRDELEAYYKNDQGHSNDSFLTGIENNAGGIKFCAACMLPFHRGSRITEANGKEYHYECFSCNKCAQPINGTYTMTPDGSTFTCGSCLQKVYSSTPTMLCAECGQPIEPHVHARVTFNNRSFHSECFSCAVCRRQLNPSQAYTLHNDQPWCHQCEVDTKNCCVCGKPILAAGITYETREYHVECFKCSHCHKSLDNENLLCANNLQPYCVSCNEILFAKRCAKCAQPIPFDKKYTVIDDKPYHEHCFLCVKCHRQIGPKKFFKDPRGFVCSNCGKA</sequence>
<evidence type="ECO:0000256" key="2">
    <source>
        <dbReference type="ARBA" id="ARBA00022737"/>
    </source>
</evidence>
<dbReference type="PROSITE" id="PS50023">
    <property type="entry name" value="LIM_DOMAIN_2"/>
    <property type="match status" value="5"/>
</dbReference>
<feature type="domain" description="LIM zinc-binding" evidence="6">
    <location>
        <begin position="329"/>
        <end position="392"/>
    </location>
</feature>
<gene>
    <name evidence="7" type="ORF">WKI299_LOCUS10654</name>
</gene>
<evidence type="ECO:0000313" key="8">
    <source>
        <dbReference type="Proteomes" id="UP000663856"/>
    </source>
</evidence>
<dbReference type="SUPFAM" id="SSF57716">
    <property type="entry name" value="Glucocorticoid receptor-like (DNA-binding domain)"/>
    <property type="match status" value="3"/>
</dbReference>
<name>A0A816PUR7_9BILA</name>
<dbReference type="GO" id="GO:0030018">
    <property type="term" value="C:Z disc"/>
    <property type="evidence" value="ECO:0007669"/>
    <property type="project" value="TreeGrafter"/>
</dbReference>
<dbReference type="EMBL" id="CAJNRF010003793">
    <property type="protein sequence ID" value="CAF2053217.1"/>
    <property type="molecule type" value="Genomic_DNA"/>
</dbReference>
<dbReference type="Gene3D" id="2.10.110.10">
    <property type="entry name" value="Cysteine Rich Protein"/>
    <property type="match status" value="6"/>
</dbReference>
<evidence type="ECO:0000256" key="3">
    <source>
        <dbReference type="ARBA" id="ARBA00022833"/>
    </source>
</evidence>
<dbReference type="Pfam" id="PF00412">
    <property type="entry name" value="LIM"/>
    <property type="match status" value="6"/>
</dbReference>
<dbReference type="GO" id="GO:0046872">
    <property type="term" value="F:metal ion binding"/>
    <property type="evidence" value="ECO:0007669"/>
    <property type="project" value="UniProtKB-KW"/>
</dbReference>
<dbReference type="CDD" id="cd08368">
    <property type="entry name" value="LIM"/>
    <property type="match status" value="1"/>
</dbReference>
<dbReference type="Proteomes" id="UP000663856">
    <property type="component" value="Unassembled WGS sequence"/>
</dbReference>
<evidence type="ECO:0000313" key="7">
    <source>
        <dbReference type="EMBL" id="CAF2053217.1"/>
    </source>
</evidence>
<dbReference type="PROSITE" id="PS00478">
    <property type="entry name" value="LIM_DOMAIN_1"/>
    <property type="match status" value="3"/>
</dbReference>
<comment type="caution">
    <text evidence="7">The sequence shown here is derived from an EMBL/GenBank/DDBJ whole genome shotgun (WGS) entry which is preliminary data.</text>
</comment>